<evidence type="ECO:0000313" key="6">
    <source>
        <dbReference type="EMBL" id="PXX75966.1"/>
    </source>
</evidence>
<dbReference type="GeneID" id="94440833"/>
<evidence type="ECO:0000256" key="2">
    <source>
        <dbReference type="ARBA" id="ARBA00023125"/>
    </source>
</evidence>
<gene>
    <name evidence="6" type="ORF">DES51_11657</name>
    <name evidence="5" type="ORF">MQE39_09645</name>
</gene>
<protein>
    <submittedName>
        <fullName evidence="5 6">MarR family transcriptional regulator</fullName>
    </submittedName>
</protein>
<feature type="domain" description="HTH marR-type" evidence="4">
    <location>
        <begin position="3"/>
        <end position="135"/>
    </location>
</feature>
<keyword evidence="1" id="KW-0805">Transcription regulation</keyword>
<accession>A0A2V2F0D0</accession>
<reference evidence="5" key="2">
    <citation type="submission" date="2022-03" db="EMBL/GenBank/DDBJ databases">
        <title>First case of bacteraemia caused by Dielma fastidiosa in a patient hospitalised with diverticulitis.</title>
        <authorList>
            <person name="Forman-Ankjaer B."/>
            <person name="Hvid-Jensen F."/>
            <person name="Kobel C.M."/>
            <person name="Greve T."/>
        </authorList>
    </citation>
    <scope>NUCLEOTIDE SEQUENCE</scope>
    <source>
        <strain evidence="5">AUH_DF_2021</strain>
    </source>
</reference>
<evidence type="ECO:0000259" key="4">
    <source>
        <dbReference type="PROSITE" id="PS50995"/>
    </source>
</evidence>
<dbReference type="PROSITE" id="PS50995">
    <property type="entry name" value="HTH_MARR_2"/>
    <property type="match status" value="1"/>
</dbReference>
<keyword evidence="3" id="KW-0804">Transcription</keyword>
<keyword evidence="2 6" id="KW-0238">DNA-binding</keyword>
<reference evidence="6 7" key="1">
    <citation type="submission" date="2018-05" db="EMBL/GenBank/DDBJ databases">
        <title>Genomic Encyclopedia of Type Strains, Phase IV (KMG-IV): sequencing the most valuable type-strain genomes for metagenomic binning, comparative biology and taxonomic classification.</title>
        <authorList>
            <person name="Goeker M."/>
        </authorList>
    </citation>
    <scope>NUCLEOTIDE SEQUENCE [LARGE SCALE GENOMIC DNA]</scope>
    <source>
        <strain evidence="6 7">JC118</strain>
    </source>
</reference>
<dbReference type="InterPro" id="IPR000835">
    <property type="entry name" value="HTH_MarR-typ"/>
</dbReference>
<dbReference type="Proteomes" id="UP000247612">
    <property type="component" value="Unassembled WGS sequence"/>
</dbReference>
<dbReference type="EMBL" id="JALDAW010000013">
    <property type="protein sequence ID" value="MDY5168377.1"/>
    <property type="molecule type" value="Genomic_DNA"/>
</dbReference>
<keyword evidence="7" id="KW-1185">Reference proteome</keyword>
<dbReference type="Gene3D" id="1.10.10.10">
    <property type="entry name" value="Winged helix-like DNA-binding domain superfamily/Winged helix DNA-binding domain"/>
    <property type="match status" value="1"/>
</dbReference>
<dbReference type="SUPFAM" id="SSF46785">
    <property type="entry name" value="Winged helix' DNA-binding domain"/>
    <property type="match status" value="1"/>
</dbReference>
<dbReference type="EMBL" id="QJKH01000016">
    <property type="protein sequence ID" value="PXX75966.1"/>
    <property type="molecule type" value="Genomic_DNA"/>
</dbReference>
<evidence type="ECO:0000256" key="1">
    <source>
        <dbReference type="ARBA" id="ARBA00023015"/>
    </source>
</evidence>
<comment type="caution">
    <text evidence="5">The sequence shown here is derived from an EMBL/GenBank/DDBJ whole genome shotgun (WGS) entry which is preliminary data.</text>
</comment>
<dbReference type="GO" id="GO:0003677">
    <property type="term" value="F:DNA binding"/>
    <property type="evidence" value="ECO:0007669"/>
    <property type="project" value="UniProtKB-KW"/>
</dbReference>
<dbReference type="InterPro" id="IPR036388">
    <property type="entry name" value="WH-like_DNA-bd_sf"/>
</dbReference>
<dbReference type="Proteomes" id="UP001276902">
    <property type="component" value="Unassembled WGS sequence"/>
</dbReference>
<name>A0A2V2F0D0_9FIRM</name>
<dbReference type="GO" id="GO:0003700">
    <property type="term" value="F:DNA-binding transcription factor activity"/>
    <property type="evidence" value="ECO:0007669"/>
    <property type="project" value="InterPro"/>
</dbReference>
<dbReference type="OrthoDB" id="5461037at2"/>
<dbReference type="RefSeq" id="WP_022938087.1">
    <property type="nucleotide sequence ID" value="NZ_BAABZA010000007.1"/>
</dbReference>
<dbReference type="InterPro" id="IPR036390">
    <property type="entry name" value="WH_DNA-bd_sf"/>
</dbReference>
<dbReference type="AlphaFoldDB" id="A0A2V2F0D0"/>
<proteinExistence type="predicted"/>
<sequence length="143" mass="16361">MTPRDIIRKIHAFNRLHGCEVRRIMESEGLYYGQLPILEIVSEKGKCTQKEIVEELKVSAPSVAVSVKRLVKHGYLIKSNDEKDQRATLVSISEKGQSVTNACRKKFDELDDRLFADFSETDKEQLSALIVKLNQRLEKEGQQ</sequence>
<dbReference type="PANTHER" id="PTHR42756">
    <property type="entry name" value="TRANSCRIPTIONAL REGULATOR, MARR"/>
    <property type="match status" value="1"/>
</dbReference>
<evidence type="ECO:0000256" key="3">
    <source>
        <dbReference type="ARBA" id="ARBA00023163"/>
    </source>
</evidence>
<evidence type="ECO:0000313" key="5">
    <source>
        <dbReference type="EMBL" id="MDY5168377.1"/>
    </source>
</evidence>
<dbReference type="Pfam" id="PF12802">
    <property type="entry name" value="MarR_2"/>
    <property type="match status" value="1"/>
</dbReference>
<dbReference type="PRINTS" id="PR00598">
    <property type="entry name" value="HTHMARR"/>
</dbReference>
<evidence type="ECO:0000313" key="8">
    <source>
        <dbReference type="Proteomes" id="UP001276902"/>
    </source>
</evidence>
<organism evidence="5 8">
    <name type="scientific">Dielma fastidiosa</name>
    <dbReference type="NCBI Taxonomy" id="1034346"/>
    <lineage>
        <taxon>Bacteria</taxon>
        <taxon>Bacillati</taxon>
        <taxon>Bacillota</taxon>
        <taxon>Erysipelotrichia</taxon>
        <taxon>Erysipelotrichales</taxon>
        <taxon>Erysipelotrichaceae</taxon>
        <taxon>Dielma</taxon>
    </lineage>
</organism>
<evidence type="ECO:0000313" key="7">
    <source>
        <dbReference type="Proteomes" id="UP000247612"/>
    </source>
</evidence>
<dbReference type="SMART" id="SM00347">
    <property type="entry name" value="HTH_MARR"/>
    <property type="match status" value="1"/>
</dbReference>
<dbReference type="STRING" id="1034346.GCA_000313565_01783"/>
<dbReference type="PANTHER" id="PTHR42756:SF1">
    <property type="entry name" value="TRANSCRIPTIONAL REPRESSOR OF EMRAB OPERON"/>
    <property type="match status" value="1"/>
</dbReference>